<keyword evidence="1" id="KW-0732">Signal</keyword>
<dbReference type="InterPro" id="IPR032675">
    <property type="entry name" value="LRR_dom_sf"/>
</dbReference>
<accession>K3WH60</accession>
<proteinExistence type="predicted"/>
<evidence type="ECO:0000256" key="1">
    <source>
        <dbReference type="SAM" id="SignalP"/>
    </source>
</evidence>
<dbReference type="AlphaFoldDB" id="K3WH60"/>
<feature type="signal peptide" evidence="1">
    <location>
        <begin position="1"/>
        <end position="19"/>
    </location>
</feature>
<evidence type="ECO:0000313" key="3">
    <source>
        <dbReference type="Proteomes" id="UP000019132"/>
    </source>
</evidence>
<organism evidence="2 3">
    <name type="scientific">Globisporangium ultimum (strain ATCC 200006 / CBS 805.95 / DAOM BR144)</name>
    <name type="common">Pythium ultimum</name>
    <dbReference type="NCBI Taxonomy" id="431595"/>
    <lineage>
        <taxon>Eukaryota</taxon>
        <taxon>Sar</taxon>
        <taxon>Stramenopiles</taxon>
        <taxon>Oomycota</taxon>
        <taxon>Peronosporomycetes</taxon>
        <taxon>Pythiales</taxon>
        <taxon>Pythiaceae</taxon>
        <taxon>Globisporangium</taxon>
    </lineage>
</organism>
<keyword evidence="3" id="KW-1185">Reference proteome</keyword>
<sequence>MATRAIAAALLLSANTVAAQTDAASNTTTTASALDDRVIAWLGNYLEDGETRLFVNDVKYIWGITIGSGLTGNWKSLPSVCGGRPSIQTRSTTLTPNGGCPEVYTSAGVSCTCLNGYSNTTEWEFNIKTRAADVTTFPLELNAGDVFDINSLMTIILPDNVTSIKIHSKDSQETALNVKPASTGWTGVVDQEIKLITTNAQTQIKTLELENIDLSSALDTGSYIPMSVVTMDLSYNKLVGGYNRIREGLCTGVTCPLKSINMTGNLLPAIQPNLFYLPNLRYLYVLCG</sequence>
<feature type="chain" id="PRO_5003867653" evidence="1">
    <location>
        <begin position="20"/>
        <end position="288"/>
    </location>
</feature>
<dbReference type="eggNOG" id="KOG0192">
    <property type="taxonomic scope" value="Eukaryota"/>
</dbReference>
<dbReference type="Proteomes" id="UP000019132">
    <property type="component" value="Unassembled WGS sequence"/>
</dbReference>
<dbReference type="VEuPathDB" id="FungiDB:PYU1_G004291"/>
<reference evidence="2" key="3">
    <citation type="submission" date="2015-02" db="UniProtKB">
        <authorList>
            <consortium name="EnsemblProtists"/>
        </authorList>
    </citation>
    <scope>IDENTIFICATION</scope>
    <source>
        <strain evidence="2">DAOM BR144</strain>
    </source>
</reference>
<protein>
    <submittedName>
        <fullName evidence="2">Uncharacterized protein</fullName>
    </submittedName>
</protein>
<dbReference type="EnsemblProtists" id="PYU1_T004301">
    <property type="protein sequence ID" value="PYU1_T004301"/>
    <property type="gene ID" value="PYU1_G004291"/>
</dbReference>
<dbReference type="Gene3D" id="3.80.10.10">
    <property type="entry name" value="Ribonuclease Inhibitor"/>
    <property type="match status" value="1"/>
</dbReference>
<evidence type="ECO:0000313" key="2">
    <source>
        <dbReference type="EnsemblProtists" id="PYU1_T004301"/>
    </source>
</evidence>
<name>K3WH60_GLOUD</name>
<dbReference type="HOGENOM" id="CLU_1167884_0_0_1"/>
<dbReference type="EMBL" id="GL376567">
    <property type="status" value="NOT_ANNOTATED_CDS"/>
    <property type="molecule type" value="Genomic_DNA"/>
</dbReference>
<dbReference type="InParanoid" id="K3WH60"/>
<dbReference type="SUPFAM" id="SSF52058">
    <property type="entry name" value="L domain-like"/>
    <property type="match status" value="1"/>
</dbReference>
<reference evidence="3" key="2">
    <citation type="submission" date="2010-04" db="EMBL/GenBank/DDBJ databases">
        <authorList>
            <person name="Buell R."/>
            <person name="Hamilton J."/>
            <person name="Hostetler J."/>
        </authorList>
    </citation>
    <scope>NUCLEOTIDE SEQUENCE [LARGE SCALE GENOMIC DNA]</scope>
    <source>
        <strain evidence="3">DAOM:BR144</strain>
    </source>
</reference>
<reference evidence="3" key="1">
    <citation type="journal article" date="2010" name="Genome Biol.">
        <title>Genome sequence of the necrotrophic plant pathogen Pythium ultimum reveals original pathogenicity mechanisms and effector repertoire.</title>
        <authorList>
            <person name="Levesque C.A."/>
            <person name="Brouwer H."/>
            <person name="Cano L."/>
            <person name="Hamilton J.P."/>
            <person name="Holt C."/>
            <person name="Huitema E."/>
            <person name="Raffaele S."/>
            <person name="Robideau G.P."/>
            <person name="Thines M."/>
            <person name="Win J."/>
            <person name="Zerillo M.M."/>
            <person name="Beakes G.W."/>
            <person name="Boore J.L."/>
            <person name="Busam D."/>
            <person name="Dumas B."/>
            <person name="Ferriera S."/>
            <person name="Fuerstenberg S.I."/>
            <person name="Gachon C.M."/>
            <person name="Gaulin E."/>
            <person name="Govers F."/>
            <person name="Grenville-Briggs L."/>
            <person name="Horner N."/>
            <person name="Hostetler J."/>
            <person name="Jiang R.H."/>
            <person name="Johnson J."/>
            <person name="Krajaejun T."/>
            <person name="Lin H."/>
            <person name="Meijer H.J."/>
            <person name="Moore B."/>
            <person name="Morris P."/>
            <person name="Phuntmart V."/>
            <person name="Puiu D."/>
            <person name="Shetty J."/>
            <person name="Stajich J.E."/>
            <person name="Tripathy S."/>
            <person name="Wawra S."/>
            <person name="van West P."/>
            <person name="Whitty B.R."/>
            <person name="Coutinho P.M."/>
            <person name="Henrissat B."/>
            <person name="Martin F."/>
            <person name="Thomas P.D."/>
            <person name="Tyler B.M."/>
            <person name="De Vries R.P."/>
            <person name="Kamoun S."/>
            <person name="Yandell M."/>
            <person name="Tisserat N."/>
            <person name="Buell C.R."/>
        </authorList>
    </citation>
    <scope>NUCLEOTIDE SEQUENCE</scope>
    <source>
        <strain evidence="3">DAOM:BR144</strain>
    </source>
</reference>